<dbReference type="NCBIfam" id="TIGR03037">
    <property type="entry name" value="anthran_nbaC"/>
    <property type="match status" value="1"/>
</dbReference>
<keyword evidence="8" id="KW-0963">Cytoplasm</keyword>
<dbReference type="HAMAP" id="MF_00825">
    <property type="entry name" value="3_HAO"/>
    <property type="match status" value="1"/>
</dbReference>
<dbReference type="GO" id="GO:0019805">
    <property type="term" value="P:quinolinate biosynthetic process"/>
    <property type="evidence" value="ECO:0007669"/>
    <property type="project" value="UniProtKB-UniRule"/>
</dbReference>
<evidence type="ECO:0000313" key="10">
    <source>
        <dbReference type="Proteomes" id="UP001151699"/>
    </source>
</evidence>
<evidence type="ECO:0000256" key="7">
    <source>
        <dbReference type="ARBA" id="ARBA00023004"/>
    </source>
</evidence>
<evidence type="ECO:0000256" key="6">
    <source>
        <dbReference type="ARBA" id="ARBA00023002"/>
    </source>
</evidence>
<comment type="cofactor">
    <cofactor evidence="1 8">
        <name>Fe(2+)</name>
        <dbReference type="ChEBI" id="CHEBI:29033"/>
    </cofactor>
</comment>
<dbReference type="EMBL" id="WJQU01000004">
    <property type="protein sequence ID" value="KAJ6636734.1"/>
    <property type="molecule type" value="Genomic_DNA"/>
</dbReference>
<dbReference type="GO" id="GO:0034354">
    <property type="term" value="P:'de novo' NAD+ biosynthetic process from L-tryptophan"/>
    <property type="evidence" value="ECO:0007669"/>
    <property type="project" value="UniProtKB-UniRule"/>
</dbReference>
<evidence type="ECO:0000256" key="8">
    <source>
        <dbReference type="HAMAP-Rule" id="MF_03019"/>
    </source>
</evidence>
<dbReference type="PANTHER" id="PTHR15497:SF1">
    <property type="entry name" value="3-HYDROXYANTHRANILATE 3,4-DIOXYGENASE"/>
    <property type="match status" value="1"/>
</dbReference>
<evidence type="ECO:0000256" key="3">
    <source>
        <dbReference type="ARBA" id="ARBA00022642"/>
    </source>
</evidence>
<comment type="function">
    <text evidence="2 8">Catalyzes the oxidative ring opening of 3-hydroxyanthranilate to 2-amino-3-carboxymuconate semialdehyde, which spontaneously cyclizes to quinolinate.</text>
</comment>
<keyword evidence="4 8" id="KW-0479">Metal-binding</keyword>
<accession>A0A9Q0MTA3</accession>
<dbReference type="InterPro" id="IPR011051">
    <property type="entry name" value="RmlC_Cupin_sf"/>
</dbReference>
<dbReference type="SUPFAM" id="SSF51182">
    <property type="entry name" value="RmlC-like cupins"/>
    <property type="match status" value="2"/>
</dbReference>
<feature type="region of interest" description="Domain A (catalytic)" evidence="8">
    <location>
        <begin position="1"/>
        <end position="159"/>
    </location>
</feature>
<dbReference type="GO" id="GO:0005737">
    <property type="term" value="C:cytoplasm"/>
    <property type="evidence" value="ECO:0007669"/>
    <property type="project" value="UniProtKB-SubCell"/>
</dbReference>
<comment type="pathway">
    <text evidence="8">Cofactor biosynthesis; NAD(+) biosynthesis; quinolinate from L-kynurenine: step 3/3.</text>
</comment>
<feature type="region of interest" description="Domain B" evidence="8">
    <location>
        <begin position="159"/>
        <end position="284"/>
    </location>
</feature>
<dbReference type="InterPro" id="IPR010329">
    <property type="entry name" value="3hydroanth_dOase"/>
</dbReference>
<evidence type="ECO:0000313" key="9">
    <source>
        <dbReference type="EMBL" id="KAJ6636734.1"/>
    </source>
</evidence>
<sequence length="284" mass="33098">MNIISVNEWLQENESQFLPPVCNKMLHNDQLKVMFVGGPNEREDYHIEKGEELFYMLKGDMCLKTIEKGERRDVIIREGECFLLPGRIPHSPQRYEDTIGLVIERERIPSELDGLRYFIKDSITPLFERWFYCENLGEQLVPIINEFFSCEERVTQIPTKYSIPESEPYALNDTQSTDQPINVEQFLQENRSQIETSAKRMFSEDSKTDVWWYGPGTFEIFSNDHDTFLWQWRSKGSISSEGETKTFSVNNCILVPKNVIMSLVNENSDCVTLSVAMPVPKRLL</sequence>
<dbReference type="GO" id="GO:0008198">
    <property type="term" value="F:ferrous iron binding"/>
    <property type="evidence" value="ECO:0007669"/>
    <property type="project" value="UniProtKB-UniRule"/>
</dbReference>
<dbReference type="AlphaFoldDB" id="A0A9Q0MTA3"/>
<comment type="catalytic activity">
    <reaction evidence="8">
        <text>3-hydroxyanthranilate + O2 = (2Z,4Z)-2-amino-3-carboxymuconate 6-semialdehyde</text>
        <dbReference type="Rhea" id="RHEA:17953"/>
        <dbReference type="ChEBI" id="CHEBI:15379"/>
        <dbReference type="ChEBI" id="CHEBI:36559"/>
        <dbReference type="ChEBI" id="CHEBI:77612"/>
        <dbReference type="EC" id="1.13.11.6"/>
    </reaction>
</comment>
<proteinExistence type="inferred from homology"/>
<keyword evidence="7 8" id="KW-0408">Iron</keyword>
<dbReference type="Proteomes" id="UP001151699">
    <property type="component" value="Chromosome C"/>
</dbReference>
<feature type="binding site" evidence="8">
    <location>
        <position position="90"/>
    </location>
    <ligand>
        <name>Fe cation</name>
        <dbReference type="ChEBI" id="CHEBI:24875"/>
        <note>catalytic</note>
    </ligand>
</feature>
<comment type="caution">
    <text evidence="9">The sequence shown here is derived from an EMBL/GenBank/DDBJ whole genome shotgun (WGS) entry which is preliminary data.</text>
</comment>
<reference evidence="9" key="1">
    <citation type="submission" date="2022-07" db="EMBL/GenBank/DDBJ databases">
        <authorList>
            <person name="Trinca V."/>
            <person name="Uliana J.V.C."/>
            <person name="Torres T.T."/>
            <person name="Ward R.J."/>
            <person name="Monesi N."/>
        </authorList>
    </citation>
    <scope>NUCLEOTIDE SEQUENCE</scope>
    <source>
        <strain evidence="9">HSMRA1968</strain>
        <tissue evidence="9">Whole embryos</tissue>
    </source>
</reference>
<dbReference type="EC" id="1.13.11.6" evidence="8"/>
<feature type="binding site" evidence="8">
    <location>
        <position position="42"/>
    </location>
    <ligand>
        <name>O2</name>
        <dbReference type="ChEBI" id="CHEBI:15379"/>
    </ligand>
</feature>
<protein>
    <recommendedName>
        <fullName evidence="8">3-hydroxyanthranilate 3,4-dioxygenase</fullName>
        <ecNumber evidence="8">1.13.11.6</ecNumber>
    </recommendedName>
    <alternativeName>
        <fullName evidence="8">3-hydroxyanthranilate oxygenase</fullName>
        <shortName evidence="8">3-HAO</shortName>
    </alternativeName>
    <alternativeName>
        <fullName evidence="8">3-hydroxyanthranilic acid dioxygenase</fullName>
        <shortName evidence="8">HAD</shortName>
    </alternativeName>
</protein>
<evidence type="ECO:0000256" key="5">
    <source>
        <dbReference type="ARBA" id="ARBA00022964"/>
    </source>
</evidence>
<dbReference type="OrthoDB" id="204928at2759"/>
<name>A0A9Q0MTA3_9DIPT</name>
<dbReference type="GO" id="GO:0006569">
    <property type="term" value="P:L-tryptophan catabolic process"/>
    <property type="evidence" value="ECO:0007669"/>
    <property type="project" value="UniProtKB-UniRule"/>
</dbReference>
<dbReference type="Pfam" id="PF06052">
    <property type="entry name" value="3-HAO"/>
    <property type="match status" value="1"/>
</dbReference>
<feature type="binding site" evidence="8">
    <location>
        <position position="52"/>
    </location>
    <ligand>
        <name>Fe cation</name>
        <dbReference type="ChEBI" id="CHEBI:24875"/>
        <note>catalytic</note>
    </ligand>
</feature>
<evidence type="ECO:0000256" key="1">
    <source>
        <dbReference type="ARBA" id="ARBA00001954"/>
    </source>
</evidence>
<keyword evidence="10" id="KW-1185">Reference proteome</keyword>
<feature type="binding site" evidence="8">
    <location>
        <position position="94"/>
    </location>
    <ligand>
        <name>substrate</name>
    </ligand>
</feature>
<dbReference type="GO" id="GO:0000334">
    <property type="term" value="F:3-hydroxyanthranilate 3,4-dioxygenase activity"/>
    <property type="evidence" value="ECO:0007669"/>
    <property type="project" value="UniProtKB-UniRule"/>
</dbReference>
<dbReference type="Gene3D" id="2.60.120.10">
    <property type="entry name" value="Jelly Rolls"/>
    <property type="match status" value="1"/>
</dbReference>
<feature type="binding site" evidence="8">
    <location>
        <position position="52"/>
    </location>
    <ligand>
        <name>substrate</name>
    </ligand>
</feature>
<feature type="binding site" evidence="8">
    <location>
        <position position="46"/>
    </location>
    <ligand>
        <name>Fe cation</name>
        <dbReference type="ChEBI" id="CHEBI:24875"/>
        <note>catalytic</note>
    </ligand>
</feature>
<comment type="similarity">
    <text evidence="8">Belongs to the 3-HAO family.</text>
</comment>
<organism evidence="9 10">
    <name type="scientific">Pseudolycoriella hygida</name>
    <dbReference type="NCBI Taxonomy" id="35572"/>
    <lineage>
        <taxon>Eukaryota</taxon>
        <taxon>Metazoa</taxon>
        <taxon>Ecdysozoa</taxon>
        <taxon>Arthropoda</taxon>
        <taxon>Hexapoda</taxon>
        <taxon>Insecta</taxon>
        <taxon>Pterygota</taxon>
        <taxon>Neoptera</taxon>
        <taxon>Endopterygota</taxon>
        <taxon>Diptera</taxon>
        <taxon>Nematocera</taxon>
        <taxon>Sciaroidea</taxon>
        <taxon>Sciaridae</taxon>
        <taxon>Pseudolycoriella</taxon>
    </lineage>
</organism>
<comment type="caution">
    <text evidence="8">Lacks conserved residue(s) required for the propagation of feature annotation.</text>
</comment>
<dbReference type="GO" id="GO:0043420">
    <property type="term" value="P:anthranilate metabolic process"/>
    <property type="evidence" value="ECO:0007669"/>
    <property type="project" value="UniProtKB-UniRule"/>
</dbReference>
<dbReference type="InterPro" id="IPR014710">
    <property type="entry name" value="RmlC-like_jellyroll"/>
</dbReference>
<gene>
    <name evidence="9" type="primary">haao</name>
    <name evidence="9" type="ORF">Bhyg_15328</name>
</gene>
<evidence type="ECO:0000256" key="2">
    <source>
        <dbReference type="ARBA" id="ARBA00002752"/>
    </source>
</evidence>
<keyword evidence="3 8" id="KW-0662">Pyridine nucleotide biosynthesis</keyword>
<comment type="subcellular location">
    <subcellularLocation>
        <location evidence="8">Cytoplasm</location>
    </subcellularLocation>
</comment>
<feature type="binding site" evidence="8">
    <location>
        <position position="104"/>
    </location>
    <ligand>
        <name>substrate</name>
    </ligand>
</feature>
<keyword evidence="6 8" id="KW-0560">Oxidoreductase</keyword>
<keyword evidence="5 8" id="KW-0223">Dioxygenase</keyword>
<evidence type="ECO:0000256" key="4">
    <source>
        <dbReference type="ARBA" id="ARBA00022723"/>
    </source>
</evidence>
<dbReference type="PANTHER" id="PTHR15497">
    <property type="entry name" value="3-HYDROXYANTHRANILATE 3,4-DIOXYGENASE"/>
    <property type="match status" value="1"/>
</dbReference>
<dbReference type="CDD" id="cd06123">
    <property type="entry name" value="cupin_HAO"/>
    <property type="match status" value="1"/>
</dbReference>